<comment type="catalytic activity">
    <reaction evidence="6 7">
        <text>(2-aminoethyl)phosphonate + pyruvate = phosphonoacetaldehyde + L-alanine</text>
        <dbReference type="Rhea" id="RHEA:17021"/>
        <dbReference type="ChEBI" id="CHEBI:15361"/>
        <dbReference type="ChEBI" id="CHEBI:57418"/>
        <dbReference type="ChEBI" id="CHEBI:57972"/>
        <dbReference type="ChEBI" id="CHEBI:58383"/>
        <dbReference type="EC" id="2.6.1.37"/>
    </reaction>
</comment>
<comment type="similarity">
    <text evidence="7">Belongs to the class-V pyridoxal-phosphate-dependent aminotransferase family. PhnW subfamily.</text>
</comment>
<keyword evidence="2 7" id="KW-0032">Aminotransferase</keyword>
<dbReference type="InterPro" id="IPR015424">
    <property type="entry name" value="PyrdxlP-dep_Trfase"/>
</dbReference>
<comment type="subunit">
    <text evidence="7">Homodimer.</text>
</comment>
<keyword evidence="3 7" id="KW-0808">Transferase</keyword>
<feature type="modified residue" description="N6-(pyridoxal phosphate)lysine" evidence="7">
    <location>
        <position position="188"/>
    </location>
</feature>
<dbReference type="InterPro" id="IPR024169">
    <property type="entry name" value="SP_NH2Trfase/AEP_transaminase"/>
</dbReference>
<protein>
    <recommendedName>
        <fullName evidence="7">2-aminoethylphosphonate--pyruvate transaminase</fullName>
        <ecNumber evidence="7">2.6.1.37</ecNumber>
    </recommendedName>
    <alternativeName>
        <fullName evidence="7">2-aminoethylphosphonate aminotransferase</fullName>
    </alternativeName>
    <alternativeName>
        <fullName evidence="7">AEP transaminase</fullName>
        <shortName evidence="7">AEPT</shortName>
    </alternativeName>
</protein>
<dbReference type="RefSeq" id="WP_209602364.1">
    <property type="nucleotide sequence ID" value="NZ_JAGILA010000003.1"/>
</dbReference>
<evidence type="ECO:0000259" key="8">
    <source>
        <dbReference type="Pfam" id="PF00266"/>
    </source>
</evidence>
<evidence type="ECO:0000313" key="9">
    <source>
        <dbReference type="EMBL" id="MBP2236182.1"/>
    </source>
</evidence>
<dbReference type="PANTHER" id="PTHR42778:SF1">
    <property type="entry name" value="2-AMINOETHYLPHOSPHONATE--PYRUVATE TRANSAMINASE"/>
    <property type="match status" value="1"/>
</dbReference>
<dbReference type="NCBIfam" id="TIGR03301">
    <property type="entry name" value="PhnW-AepZ"/>
    <property type="match status" value="1"/>
</dbReference>
<dbReference type="EMBL" id="JAGILA010000003">
    <property type="protein sequence ID" value="MBP2236182.1"/>
    <property type="molecule type" value="Genomic_DNA"/>
</dbReference>
<dbReference type="EC" id="2.6.1.37" evidence="7"/>
<keyword evidence="5 7" id="KW-0670">Pyruvate</keyword>
<dbReference type="InterPro" id="IPR000192">
    <property type="entry name" value="Aminotrans_V_dom"/>
</dbReference>
<name>A0ABS4QZW3_9HYPH</name>
<evidence type="ECO:0000256" key="2">
    <source>
        <dbReference type="ARBA" id="ARBA00022576"/>
    </source>
</evidence>
<evidence type="ECO:0000313" key="10">
    <source>
        <dbReference type="Proteomes" id="UP000730739"/>
    </source>
</evidence>
<comment type="function">
    <text evidence="7">Involved in phosphonate degradation.</text>
</comment>
<dbReference type="GO" id="GO:0008483">
    <property type="term" value="F:transaminase activity"/>
    <property type="evidence" value="ECO:0007669"/>
    <property type="project" value="UniProtKB-KW"/>
</dbReference>
<evidence type="ECO:0000256" key="6">
    <source>
        <dbReference type="ARBA" id="ARBA00049460"/>
    </source>
</evidence>
<organism evidence="9 10">
    <name type="scientific">Sinorhizobium kostiense</name>
    <dbReference type="NCBI Taxonomy" id="76747"/>
    <lineage>
        <taxon>Bacteria</taxon>
        <taxon>Pseudomonadati</taxon>
        <taxon>Pseudomonadota</taxon>
        <taxon>Alphaproteobacteria</taxon>
        <taxon>Hyphomicrobiales</taxon>
        <taxon>Rhizobiaceae</taxon>
        <taxon>Sinorhizobium/Ensifer group</taxon>
        <taxon>Sinorhizobium</taxon>
    </lineage>
</organism>
<dbReference type="NCBIfam" id="NF010006">
    <property type="entry name" value="PRK13479.1"/>
    <property type="match status" value="1"/>
</dbReference>
<dbReference type="Proteomes" id="UP000730739">
    <property type="component" value="Unassembled WGS sequence"/>
</dbReference>
<dbReference type="InterPro" id="IPR015421">
    <property type="entry name" value="PyrdxlP-dep_Trfase_major"/>
</dbReference>
<evidence type="ECO:0000256" key="4">
    <source>
        <dbReference type="ARBA" id="ARBA00022898"/>
    </source>
</evidence>
<dbReference type="SUPFAM" id="SSF53383">
    <property type="entry name" value="PLP-dependent transferases"/>
    <property type="match status" value="1"/>
</dbReference>
<dbReference type="Pfam" id="PF00266">
    <property type="entry name" value="Aminotran_5"/>
    <property type="match status" value="1"/>
</dbReference>
<dbReference type="InterPro" id="IPR015422">
    <property type="entry name" value="PyrdxlP-dep_Trfase_small"/>
</dbReference>
<dbReference type="PIRSF" id="PIRSF000524">
    <property type="entry name" value="SPT"/>
    <property type="match status" value="1"/>
</dbReference>
<comment type="cofactor">
    <cofactor evidence="1 7">
        <name>pyridoxal 5'-phosphate</name>
        <dbReference type="ChEBI" id="CHEBI:597326"/>
    </cofactor>
</comment>
<sequence length="366" mass="40400">MQETCLFTPGPLSLSSDVKDAMRVDLGSRDETFKQVTQRVRDRLLHISGTDKSHSAVLMQGSGTFALEAALATFLGATDKALVCINGLYGERIARILEKSGKNFETLLCSAALPIDVAAVERIICRDKQFTHLCFVHCETTTGLINPVKSLLEIGRRNGLVTVVDAMSSFGGLRLDDDIDILVSSGNKCIEAPAGVAFAIVSNRLLASGKSSARSFCFDMMDQWQHFEQHREWRTTPPTHIVQAFDKALERLIEEGIPARNARYSRVQEKLLRGMRALGFKTIIPQEHQSPICLAFCSIELVPDEAAFAAYYGALAQQGIYIYAKFHEPTTTFRIGCIGQIQDFWIDKLLAVTAAHFRISPSILAA</sequence>
<gene>
    <name evidence="7" type="primary">phnW</name>
    <name evidence="9" type="ORF">J2Z31_002696</name>
</gene>
<dbReference type="HAMAP" id="MF_01376">
    <property type="entry name" value="PhnW_aminotrans_5"/>
    <property type="match status" value="1"/>
</dbReference>
<proteinExistence type="inferred from homology"/>
<keyword evidence="4 7" id="KW-0663">Pyridoxal phosphate</keyword>
<keyword evidence="10" id="KW-1185">Reference proteome</keyword>
<evidence type="ECO:0000256" key="5">
    <source>
        <dbReference type="ARBA" id="ARBA00023317"/>
    </source>
</evidence>
<evidence type="ECO:0000256" key="3">
    <source>
        <dbReference type="ARBA" id="ARBA00022679"/>
    </source>
</evidence>
<comment type="caution">
    <text evidence="9">The sequence shown here is derived from an EMBL/GenBank/DDBJ whole genome shotgun (WGS) entry which is preliminary data.</text>
</comment>
<dbReference type="PANTHER" id="PTHR42778">
    <property type="entry name" value="2-AMINOETHYLPHOSPHONATE--PYRUVATE TRANSAMINASE"/>
    <property type="match status" value="1"/>
</dbReference>
<evidence type="ECO:0000256" key="1">
    <source>
        <dbReference type="ARBA" id="ARBA00001933"/>
    </source>
</evidence>
<dbReference type="Gene3D" id="3.40.640.10">
    <property type="entry name" value="Type I PLP-dependent aspartate aminotransferase-like (Major domain)"/>
    <property type="match status" value="1"/>
</dbReference>
<evidence type="ECO:0000256" key="7">
    <source>
        <dbReference type="HAMAP-Rule" id="MF_01376"/>
    </source>
</evidence>
<accession>A0ABS4QZW3</accession>
<dbReference type="InterPro" id="IPR012703">
    <property type="entry name" value="NH2EtPonate_pyrv_transaminase"/>
</dbReference>
<reference evidence="9 10" key="1">
    <citation type="submission" date="2021-03" db="EMBL/GenBank/DDBJ databases">
        <title>Genomic Encyclopedia of Type Strains, Phase IV (KMG-IV): sequencing the most valuable type-strain genomes for metagenomic binning, comparative biology and taxonomic classification.</title>
        <authorList>
            <person name="Goeker M."/>
        </authorList>
    </citation>
    <scope>NUCLEOTIDE SEQUENCE [LARGE SCALE GENOMIC DNA]</scope>
    <source>
        <strain evidence="9 10">DSM 13372</strain>
    </source>
</reference>
<dbReference type="Gene3D" id="3.90.1150.10">
    <property type="entry name" value="Aspartate Aminotransferase, domain 1"/>
    <property type="match status" value="1"/>
</dbReference>
<feature type="domain" description="Aminotransferase class V" evidence="8">
    <location>
        <begin position="28"/>
        <end position="300"/>
    </location>
</feature>